<evidence type="ECO:0000259" key="8">
    <source>
        <dbReference type="PROSITE" id="PS50893"/>
    </source>
</evidence>
<organism evidence="9 10">
    <name type="scientific">Hoeflea alexandrii</name>
    <dbReference type="NCBI Taxonomy" id="288436"/>
    <lineage>
        <taxon>Bacteria</taxon>
        <taxon>Pseudomonadati</taxon>
        <taxon>Pseudomonadota</taxon>
        <taxon>Alphaproteobacteria</taxon>
        <taxon>Hyphomicrobiales</taxon>
        <taxon>Rhizobiaceae</taxon>
        <taxon>Hoeflea</taxon>
    </lineage>
</organism>
<evidence type="ECO:0000256" key="4">
    <source>
        <dbReference type="ARBA" id="ARBA00022737"/>
    </source>
</evidence>
<dbReference type="PANTHER" id="PTHR43790">
    <property type="entry name" value="CARBOHYDRATE TRANSPORT ATP-BINDING PROTEIN MG119-RELATED"/>
    <property type="match status" value="1"/>
</dbReference>
<evidence type="ECO:0000256" key="3">
    <source>
        <dbReference type="ARBA" id="ARBA00022597"/>
    </source>
</evidence>
<dbReference type="CDD" id="cd03216">
    <property type="entry name" value="ABC_Carb_Monos_I"/>
    <property type="match status" value="1"/>
</dbReference>
<dbReference type="SMART" id="SM00382">
    <property type="entry name" value="AAA"/>
    <property type="match status" value="1"/>
</dbReference>
<protein>
    <submittedName>
        <fullName evidence="9">ATP-binding cassette domain-containing protein</fullName>
    </submittedName>
</protein>
<proteinExistence type="inferred from homology"/>
<keyword evidence="7" id="KW-0472">Membrane</keyword>
<evidence type="ECO:0000256" key="1">
    <source>
        <dbReference type="ARBA" id="ARBA00005417"/>
    </source>
</evidence>
<dbReference type="InterPro" id="IPR050107">
    <property type="entry name" value="ABC_carbohydrate_import_ATPase"/>
</dbReference>
<dbReference type="PROSITE" id="PS00211">
    <property type="entry name" value="ABC_TRANSPORTER_1"/>
    <property type="match status" value="1"/>
</dbReference>
<keyword evidence="5" id="KW-0547">Nucleotide-binding</keyword>
<gene>
    <name evidence="9" type="ORF">GTW23_22670</name>
</gene>
<keyword evidence="4" id="KW-0677">Repeat</keyword>
<evidence type="ECO:0000256" key="2">
    <source>
        <dbReference type="ARBA" id="ARBA00022448"/>
    </source>
</evidence>
<dbReference type="InterPro" id="IPR027417">
    <property type="entry name" value="P-loop_NTPase"/>
</dbReference>
<dbReference type="InterPro" id="IPR003593">
    <property type="entry name" value="AAA+_ATPase"/>
</dbReference>
<evidence type="ECO:0000256" key="7">
    <source>
        <dbReference type="ARBA" id="ARBA00023136"/>
    </source>
</evidence>
<evidence type="ECO:0000256" key="5">
    <source>
        <dbReference type="ARBA" id="ARBA00022741"/>
    </source>
</evidence>
<dbReference type="Pfam" id="PF00005">
    <property type="entry name" value="ABC_tran"/>
    <property type="match status" value="2"/>
</dbReference>
<dbReference type="InterPro" id="IPR003439">
    <property type="entry name" value="ABC_transporter-like_ATP-bd"/>
</dbReference>
<evidence type="ECO:0000313" key="9">
    <source>
        <dbReference type="EMBL" id="MCO6410992.1"/>
    </source>
</evidence>
<dbReference type="Gene3D" id="3.40.50.300">
    <property type="entry name" value="P-loop containing nucleotide triphosphate hydrolases"/>
    <property type="match status" value="2"/>
</dbReference>
<dbReference type="PANTHER" id="PTHR43790:SF9">
    <property type="entry name" value="GALACTOFURANOSE TRANSPORTER ATP-BINDING PROTEIN YTFR"/>
    <property type="match status" value="1"/>
</dbReference>
<keyword evidence="2" id="KW-0813">Transport</keyword>
<dbReference type="EMBL" id="JAAAML010000006">
    <property type="protein sequence ID" value="MCO6410992.1"/>
    <property type="molecule type" value="Genomic_DNA"/>
</dbReference>
<sequence length="523" mass="55292">MRSETAGRVGETDALDIRHLSKYFGGAVALDDVSLTVRRGEVHGLLGSNGSGKSTLIKVLAGFHTPEPGAKISLYGKSVPLPIPGAKVRELGLAFVHQHLGLIPSLSVTENLQIGSLSTGQDWAINWGAAHREAAAIFARFGLALDPKAPVGTLSAVQQALLAIVRAYEDIRKATENHVDRPGVLVLDEPTPFLPRAGVEQLFGLVRQCTELGASVIFVSHDVDEVREITDRATVLRDGHLIDTVVTADTSHEAFVERIIGRTMDVYAGSNKQPRTSTPSVAVSNLSVAGVGPLGFDLAEGEILGLTGLIGSGFDNVPALLYGARKGTTGQMTIDNQSFDLAAFNPIKALEAGIAYLPADRLGEAGIGSLSVGDNVSMPVYGQLRSALGLTDRQIGRHARKLGQGAGVKPNVPSMSLAALSGGNAQKALMAKWLQIGPRLLLLDEPTQGVDVGARQQIWDALDRTAQSGAAILVSSTDYEQLAQLCHRVLIFARGQIVAELSGADLTKDLIAEHCYRSMPQLA</sequence>
<keyword evidence="10" id="KW-1185">Reference proteome</keyword>
<dbReference type="Proteomes" id="UP001320715">
    <property type="component" value="Unassembled WGS sequence"/>
</dbReference>
<feature type="domain" description="ABC transporter" evidence="8">
    <location>
        <begin position="276"/>
        <end position="519"/>
    </location>
</feature>
<feature type="domain" description="ABC transporter" evidence="8">
    <location>
        <begin position="15"/>
        <end position="263"/>
    </location>
</feature>
<dbReference type="SUPFAM" id="SSF52540">
    <property type="entry name" value="P-loop containing nucleoside triphosphate hydrolases"/>
    <property type="match status" value="2"/>
</dbReference>
<dbReference type="CDD" id="cd03215">
    <property type="entry name" value="ABC_Carb_Monos_II"/>
    <property type="match status" value="1"/>
</dbReference>
<keyword evidence="6 9" id="KW-0067">ATP-binding</keyword>
<comment type="similarity">
    <text evidence="1">Belongs to the ABC transporter superfamily.</text>
</comment>
<dbReference type="RefSeq" id="WP_252917630.1">
    <property type="nucleotide sequence ID" value="NZ_JAAAML010000006.1"/>
</dbReference>
<dbReference type="PROSITE" id="PS50893">
    <property type="entry name" value="ABC_TRANSPORTER_2"/>
    <property type="match status" value="2"/>
</dbReference>
<accession>A0ABT1CXT1</accession>
<dbReference type="InterPro" id="IPR017871">
    <property type="entry name" value="ABC_transporter-like_CS"/>
</dbReference>
<dbReference type="GO" id="GO:0005524">
    <property type="term" value="F:ATP binding"/>
    <property type="evidence" value="ECO:0007669"/>
    <property type="project" value="UniProtKB-KW"/>
</dbReference>
<evidence type="ECO:0000256" key="6">
    <source>
        <dbReference type="ARBA" id="ARBA00022840"/>
    </source>
</evidence>
<keyword evidence="3" id="KW-0762">Sugar transport</keyword>
<comment type="caution">
    <text evidence="9">The sequence shown here is derived from an EMBL/GenBank/DDBJ whole genome shotgun (WGS) entry which is preliminary data.</text>
</comment>
<reference evidence="9 10" key="1">
    <citation type="submission" date="2020-01" db="EMBL/GenBank/DDBJ databases">
        <title>Genomes of bacteria type strains.</title>
        <authorList>
            <person name="Chen J."/>
            <person name="Zhu S."/>
            <person name="Yang J."/>
        </authorList>
    </citation>
    <scope>NUCLEOTIDE SEQUENCE [LARGE SCALE GENOMIC DNA]</scope>
    <source>
        <strain evidence="9 10">DSM 16655</strain>
    </source>
</reference>
<name>A0ABT1CXT1_9HYPH</name>
<evidence type="ECO:0000313" key="10">
    <source>
        <dbReference type="Proteomes" id="UP001320715"/>
    </source>
</evidence>